<evidence type="ECO:0000313" key="7">
    <source>
        <dbReference type="Proteomes" id="UP000266426"/>
    </source>
</evidence>
<dbReference type="SUPFAM" id="SSF53300">
    <property type="entry name" value="vWA-like"/>
    <property type="match status" value="1"/>
</dbReference>
<keyword evidence="4" id="KW-0472">Membrane</keyword>
<dbReference type="Gene3D" id="3.40.50.410">
    <property type="entry name" value="von Willebrand factor, type A domain"/>
    <property type="match status" value="1"/>
</dbReference>
<name>A0A3A4R8U3_9BACT</name>
<dbReference type="InterPro" id="IPR050768">
    <property type="entry name" value="UPF0353/GerABKA_families"/>
</dbReference>
<evidence type="ECO:0000256" key="1">
    <source>
        <dbReference type="ARBA" id="ARBA00022475"/>
    </source>
</evidence>
<accession>A0A3A4R8U3</accession>
<evidence type="ECO:0000256" key="2">
    <source>
        <dbReference type="ARBA" id="ARBA00022692"/>
    </source>
</evidence>
<evidence type="ECO:0000256" key="4">
    <source>
        <dbReference type="ARBA" id="ARBA00023136"/>
    </source>
</evidence>
<dbReference type="Pfam" id="PF13519">
    <property type="entry name" value="VWA_2"/>
    <property type="match status" value="1"/>
</dbReference>
<evidence type="ECO:0000313" key="6">
    <source>
        <dbReference type="EMBL" id="RJP60856.1"/>
    </source>
</evidence>
<comment type="caution">
    <text evidence="6">The sequence shown here is derived from an EMBL/GenBank/DDBJ whole genome shotgun (WGS) entry which is preliminary data.</text>
</comment>
<dbReference type="Proteomes" id="UP000266426">
    <property type="component" value="Unassembled WGS sequence"/>
</dbReference>
<dbReference type="PANTHER" id="PTHR22550">
    <property type="entry name" value="SPORE GERMINATION PROTEIN"/>
    <property type="match status" value="1"/>
</dbReference>
<organism evidence="6 7">
    <name type="scientific">Candidatus Auribacter fodinae</name>
    <dbReference type="NCBI Taxonomy" id="2093366"/>
    <lineage>
        <taxon>Bacteria</taxon>
        <taxon>Pseudomonadati</taxon>
        <taxon>Candidatus Auribacterota</taxon>
        <taxon>Candidatus Auribacteria</taxon>
        <taxon>Candidatus Auribacterales</taxon>
        <taxon>Candidatus Auribacteraceae</taxon>
        <taxon>Candidatus Auribacter</taxon>
    </lineage>
</organism>
<keyword evidence="1" id="KW-1003">Cell membrane</keyword>
<dbReference type="SMART" id="SM00327">
    <property type="entry name" value="VWA"/>
    <property type="match status" value="1"/>
</dbReference>
<dbReference type="PANTHER" id="PTHR22550:SF5">
    <property type="entry name" value="LEUCINE ZIPPER PROTEIN 4"/>
    <property type="match status" value="1"/>
</dbReference>
<dbReference type="EMBL" id="QZJZ01000021">
    <property type="protein sequence ID" value="RJP60856.1"/>
    <property type="molecule type" value="Genomic_DNA"/>
</dbReference>
<dbReference type="PROSITE" id="PS50234">
    <property type="entry name" value="VWFA"/>
    <property type="match status" value="1"/>
</dbReference>
<keyword evidence="2" id="KW-0812">Transmembrane</keyword>
<dbReference type="InterPro" id="IPR036465">
    <property type="entry name" value="vWFA_dom_sf"/>
</dbReference>
<gene>
    <name evidence="6" type="ORF">C4541_03285</name>
</gene>
<dbReference type="InterPro" id="IPR002035">
    <property type="entry name" value="VWF_A"/>
</dbReference>
<evidence type="ECO:0000259" key="5">
    <source>
        <dbReference type="PROSITE" id="PS50234"/>
    </source>
</evidence>
<reference evidence="6 7" key="1">
    <citation type="journal article" date="2017" name="ISME J.">
        <title>Energy and carbon metabolisms in a deep terrestrial subsurface fluid microbial community.</title>
        <authorList>
            <person name="Momper L."/>
            <person name="Jungbluth S.P."/>
            <person name="Lee M.D."/>
            <person name="Amend J.P."/>
        </authorList>
    </citation>
    <scope>NUCLEOTIDE SEQUENCE [LARGE SCALE GENOMIC DNA]</scope>
    <source>
        <strain evidence="6">SURF_26</strain>
    </source>
</reference>
<protein>
    <submittedName>
        <fullName evidence="6">VWA domain-containing protein</fullName>
    </submittedName>
</protein>
<proteinExistence type="predicted"/>
<evidence type="ECO:0000256" key="3">
    <source>
        <dbReference type="ARBA" id="ARBA00022989"/>
    </source>
</evidence>
<sequence length="339" mass="38652">MRFGNLTYLWLIWIIPVLIGFYVFAFKHKKKALALFAHQEVLARLLQWVSFPRQYLKAGMLCTGVLFIILSLIEPKWGYQWQEVRRTGIDIMIALDVSRSMNAADVKPSRIERAKMEISDLLNNLKGDRAGLMVFSGTAFVQCPLTLDYGAFRVFLDQVDTTLVSRGGTDIGAALQRAEGSFLQTENKFKVIILITDGEDLQGNALQITEELQKQGIKIFTIGIGTPEGVPIPVYDDQGNKTYIKDKQGQMVLSKLDETLLQKIALYTGGAYVRGTQAQGLGLLRIYEEKIRDLERRELESTMQKRYENRFQIPLFIGIILIFAEFFVSEKRTVRHEKK</sequence>
<dbReference type="AlphaFoldDB" id="A0A3A4R8U3"/>
<feature type="domain" description="VWFA" evidence="5">
    <location>
        <begin position="90"/>
        <end position="225"/>
    </location>
</feature>
<keyword evidence="3" id="KW-1133">Transmembrane helix</keyword>